<name>A0A4U5TSE9_9FLAO</name>
<dbReference type="RefSeq" id="WP_138931446.1">
    <property type="nucleotide sequence ID" value="NZ_SWMU01000002.1"/>
</dbReference>
<feature type="chain" id="PRO_5020332042" evidence="1">
    <location>
        <begin position="22"/>
        <end position="72"/>
    </location>
</feature>
<organism evidence="2 3">
    <name type="scientific">Mesohalobacter halotolerans</name>
    <dbReference type="NCBI Taxonomy" id="1883405"/>
    <lineage>
        <taxon>Bacteria</taxon>
        <taxon>Pseudomonadati</taxon>
        <taxon>Bacteroidota</taxon>
        <taxon>Flavobacteriia</taxon>
        <taxon>Flavobacteriales</taxon>
        <taxon>Flavobacteriaceae</taxon>
        <taxon>Mesohalobacter</taxon>
    </lineage>
</organism>
<sequence length="72" mass="7997">MKSYFTILSFLLLTYSGYTQQAQKNYEASQRHLINANITNVNDGSDDLVIASNQFTPAAPVSEPVLKRVTSD</sequence>
<gene>
    <name evidence="2" type="ORF">FCN74_04690</name>
</gene>
<keyword evidence="1" id="KW-0732">Signal</keyword>
<protein>
    <submittedName>
        <fullName evidence="2">Uncharacterized protein</fullName>
    </submittedName>
</protein>
<dbReference type="Proteomes" id="UP000306552">
    <property type="component" value="Unassembled WGS sequence"/>
</dbReference>
<evidence type="ECO:0000313" key="3">
    <source>
        <dbReference type="Proteomes" id="UP000306552"/>
    </source>
</evidence>
<comment type="caution">
    <text evidence="2">The sequence shown here is derived from an EMBL/GenBank/DDBJ whole genome shotgun (WGS) entry which is preliminary data.</text>
</comment>
<keyword evidence="3" id="KW-1185">Reference proteome</keyword>
<dbReference type="AlphaFoldDB" id="A0A4U5TSE9"/>
<dbReference type="EMBL" id="SWMU01000002">
    <property type="protein sequence ID" value="TKS56344.1"/>
    <property type="molecule type" value="Genomic_DNA"/>
</dbReference>
<reference evidence="2 3" key="1">
    <citation type="submission" date="2019-04" db="EMBL/GenBank/DDBJ databases">
        <title>Psychroflexus halotolerans sp. nov., isolated from a marine solar saltern.</title>
        <authorList>
            <person name="Feng X."/>
        </authorList>
    </citation>
    <scope>NUCLEOTIDE SEQUENCE [LARGE SCALE GENOMIC DNA]</scope>
    <source>
        <strain evidence="2 3">WDS2C27</strain>
    </source>
</reference>
<evidence type="ECO:0000256" key="1">
    <source>
        <dbReference type="SAM" id="SignalP"/>
    </source>
</evidence>
<feature type="signal peptide" evidence="1">
    <location>
        <begin position="1"/>
        <end position="21"/>
    </location>
</feature>
<accession>A0A4U5TSE9</accession>
<proteinExistence type="predicted"/>
<evidence type="ECO:0000313" key="2">
    <source>
        <dbReference type="EMBL" id="TKS56344.1"/>
    </source>
</evidence>